<proteinExistence type="predicted"/>
<evidence type="ECO:0000313" key="3">
    <source>
        <dbReference type="Proteomes" id="UP000694892"/>
    </source>
</evidence>
<organism evidence="2 3">
    <name type="scientific">Xenopus laevis</name>
    <name type="common">African clawed frog</name>
    <dbReference type="NCBI Taxonomy" id="8355"/>
    <lineage>
        <taxon>Eukaryota</taxon>
        <taxon>Metazoa</taxon>
        <taxon>Chordata</taxon>
        <taxon>Craniata</taxon>
        <taxon>Vertebrata</taxon>
        <taxon>Euteleostomi</taxon>
        <taxon>Amphibia</taxon>
        <taxon>Batrachia</taxon>
        <taxon>Anura</taxon>
        <taxon>Pipoidea</taxon>
        <taxon>Pipidae</taxon>
        <taxon>Xenopodinae</taxon>
        <taxon>Xenopus</taxon>
        <taxon>Xenopus</taxon>
    </lineage>
</organism>
<evidence type="ECO:0000256" key="1">
    <source>
        <dbReference type="SAM" id="MobiDB-lite"/>
    </source>
</evidence>
<gene>
    <name evidence="2" type="ORF">XELAEV_18009253mg</name>
</gene>
<dbReference type="AlphaFoldDB" id="A0A974DSB3"/>
<protein>
    <submittedName>
        <fullName evidence="2">Uncharacterized protein</fullName>
    </submittedName>
</protein>
<feature type="region of interest" description="Disordered" evidence="1">
    <location>
        <begin position="59"/>
        <end position="94"/>
    </location>
</feature>
<dbReference type="EMBL" id="CM004467">
    <property type="protein sequence ID" value="OCT97033.1"/>
    <property type="molecule type" value="Genomic_DNA"/>
</dbReference>
<sequence>MANYFVYHHANFQQFVRQDYRPLIVKNDYEEIINQARSEWSQEVNKKLTNATVYAGEYGQKQLDGTTHSKMRPSSPTRKNNPHPPTDLYDNQAPQPATITEKRTLAKSGNSSLYLQHKDLLNSKKNKLTFIKTIQNPFHRKQCHSPAVSCLDPLFRWFFLLNPDCAAVQKMMDFVTENHEKYKEIPDKRRLLCQKEPVWRILINTLSTVPNQQETKERSRPLTLHGAENIVHPEWRTHIS</sequence>
<reference evidence="3" key="1">
    <citation type="journal article" date="2016" name="Nature">
        <title>Genome evolution in the allotetraploid frog Xenopus laevis.</title>
        <authorList>
            <person name="Session A.M."/>
            <person name="Uno Y."/>
            <person name="Kwon T."/>
            <person name="Chapman J.A."/>
            <person name="Toyoda A."/>
            <person name="Takahashi S."/>
            <person name="Fukui A."/>
            <person name="Hikosaka A."/>
            <person name="Suzuki A."/>
            <person name="Kondo M."/>
            <person name="van Heeringen S.J."/>
            <person name="Quigley I."/>
            <person name="Heinz S."/>
            <person name="Ogino H."/>
            <person name="Ochi H."/>
            <person name="Hellsten U."/>
            <person name="Lyons J.B."/>
            <person name="Simakov O."/>
            <person name="Putnam N."/>
            <person name="Stites J."/>
            <person name="Kuroki Y."/>
            <person name="Tanaka T."/>
            <person name="Michiue T."/>
            <person name="Watanabe M."/>
            <person name="Bogdanovic O."/>
            <person name="Lister R."/>
            <person name="Georgiou G."/>
            <person name="Paranjpe S.S."/>
            <person name="van Kruijsbergen I."/>
            <person name="Shu S."/>
            <person name="Carlson J."/>
            <person name="Kinoshita T."/>
            <person name="Ohta Y."/>
            <person name="Mawaribuchi S."/>
            <person name="Jenkins J."/>
            <person name="Grimwood J."/>
            <person name="Schmutz J."/>
            <person name="Mitros T."/>
            <person name="Mozaffari S.V."/>
            <person name="Suzuki Y."/>
            <person name="Haramoto Y."/>
            <person name="Yamamoto T.S."/>
            <person name="Takagi C."/>
            <person name="Heald R."/>
            <person name="Miller K."/>
            <person name="Haudenschild C."/>
            <person name="Kitzman J."/>
            <person name="Nakayama T."/>
            <person name="Izutsu Y."/>
            <person name="Robert J."/>
            <person name="Fortriede J."/>
            <person name="Burns K."/>
            <person name="Lotay V."/>
            <person name="Karimi K."/>
            <person name="Yasuoka Y."/>
            <person name="Dichmann D.S."/>
            <person name="Flajnik M.F."/>
            <person name="Houston D.W."/>
            <person name="Shendure J."/>
            <person name="DuPasquier L."/>
            <person name="Vize P.D."/>
            <person name="Zorn A.M."/>
            <person name="Ito M."/>
            <person name="Marcotte E.M."/>
            <person name="Wallingford J.B."/>
            <person name="Ito Y."/>
            <person name="Asashima M."/>
            <person name="Ueno N."/>
            <person name="Matsuda Y."/>
            <person name="Veenstra G.J."/>
            <person name="Fujiyama A."/>
            <person name="Harland R.M."/>
            <person name="Taira M."/>
            <person name="Rokhsar D.S."/>
        </authorList>
    </citation>
    <scope>NUCLEOTIDE SEQUENCE [LARGE SCALE GENOMIC DNA]</scope>
    <source>
        <strain evidence="3">J</strain>
    </source>
</reference>
<accession>A0A974DSB3</accession>
<name>A0A974DSB3_XENLA</name>
<feature type="compositionally biased region" description="Polar residues" evidence="1">
    <location>
        <begin position="63"/>
        <end position="79"/>
    </location>
</feature>
<dbReference type="Proteomes" id="UP000694892">
    <property type="component" value="Chromosome 1S"/>
</dbReference>
<evidence type="ECO:0000313" key="2">
    <source>
        <dbReference type="EMBL" id="OCT97033.1"/>
    </source>
</evidence>